<keyword evidence="4 5" id="KW-0720">Serine protease</keyword>
<dbReference type="AlphaFoldDB" id="A0A137NZF2"/>
<comment type="similarity">
    <text evidence="1 5 6">Belongs to the peptidase S8 family.</text>
</comment>
<dbReference type="PROSITE" id="PS00136">
    <property type="entry name" value="SUBTILASE_ASP"/>
    <property type="match status" value="1"/>
</dbReference>
<dbReference type="SUPFAM" id="SSF52743">
    <property type="entry name" value="Subtilisin-like"/>
    <property type="match status" value="1"/>
</dbReference>
<evidence type="ECO:0000313" key="8">
    <source>
        <dbReference type="EMBL" id="KXN67959.1"/>
    </source>
</evidence>
<dbReference type="OMA" id="NARTHAT"/>
<protein>
    <submittedName>
        <fullName evidence="8">Subtilisin-like protein</fullName>
    </submittedName>
</protein>
<dbReference type="InterPro" id="IPR036852">
    <property type="entry name" value="Peptidase_S8/S53_dom_sf"/>
</dbReference>
<dbReference type="GO" id="GO:0004252">
    <property type="term" value="F:serine-type endopeptidase activity"/>
    <property type="evidence" value="ECO:0007669"/>
    <property type="project" value="UniProtKB-UniRule"/>
</dbReference>
<dbReference type="PROSITE" id="PS51892">
    <property type="entry name" value="SUBTILASE"/>
    <property type="match status" value="1"/>
</dbReference>
<gene>
    <name evidence="8" type="ORF">CONCODRAFT_42271</name>
</gene>
<dbReference type="InterPro" id="IPR034193">
    <property type="entry name" value="PCSK9_ProteinaseK-like"/>
</dbReference>
<dbReference type="InterPro" id="IPR015500">
    <property type="entry name" value="Peptidase_S8_subtilisin-rel"/>
</dbReference>
<dbReference type="PROSITE" id="PS00138">
    <property type="entry name" value="SUBTILASE_SER"/>
    <property type="match status" value="1"/>
</dbReference>
<dbReference type="EMBL" id="KQ964603">
    <property type="protein sequence ID" value="KXN67959.1"/>
    <property type="molecule type" value="Genomic_DNA"/>
</dbReference>
<dbReference type="Proteomes" id="UP000070444">
    <property type="component" value="Unassembled WGS sequence"/>
</dbReference>
<keyword evidence="3 5" id="KW-0378">Hydrolase</keyword>
<evidence type="ECO:0000256" key="2">
    <source>
        <dbReference type="ARBA" id="ARBA00022670"/>
    </source>
</evidence>
<feature type="active site" description="Charge relay system" evidence="5">
    <location>
        <position position="228"/>
    </location>
</feature>
<feature type="non-terminal residue" evidence="8">
    <location>
        <position position="1"/>
    </location>
</feature>
<evidence type="ECO:0000256" key="5">
    <source>
        <dbReference type="PROSITE-ProRule" id="PRU01240"/>
    </source>
</evidence>
<dbReference type="InterPro" id="IPR000209">
    <property type="entry name" value="Peptidase_S8/S53_dom"/>
</dbReference>
<evidence type="ECO:0000259" key="7">
    <source>
        <dbReference type="Pfam" id="PF00082"/>
    </source>
</evidence>
<dbReference type="InterPro" id="IPR022398">
    <property type="entry name" value="Peptidase_S8_His-AS"/>
</dbReference>
<dbReference type="InterPro" id="IPR023828">
    <property type="entry name" value="Peptidase_S8_Ser-AS"/>
</dbReference>
<dbReference type="PROSITE" id="PS00137">
    <property type="entry name" value="SUBTILASE_HIS"/>
    <property type="match status" value="1"/>
</dbReference>
<feature type="domain" description="Peptidase S8/S53" evidence="7">
    <location>
        <begin position="32"/>
        <end position="268"/>
    </location>
</feature>
<dbReference type="STRING" id="796925.A0A137NZF2"/>
<dbReference type="OrthoDB" id="206201at2759"/>
<dbReference type="InterPro" id="IPR050131">
    <property type="entry name" value="Peptidase_S8_subtilisin-like"/>
</dbReference>
<evidence type="ECO:0000256" key="6">
    <source>
        <dbReference type="RuleBase" id="RU003355"/>
    </source>
</evidence>
<evidence type="ECO:0000256" key="3">
    <source>
        <dbReference type="ARBA" id="ARBA00022801"/>
    </source>
</evidence>
<dbReference type="InterPro" id="IPR023827">
    <property type="entry name" value="Peptidase_S8_Asp-AS"/>
</dbReference>
<feature type="active site" description="Charge relay system" evidence="5">
    <location>
        <position position="41"/>
    </location>
</feature>
<dbReference type="Gene3D" id="3.40.50.200">
    <property type="entry name" value="Peptidase S8/S53 domain"/>
    <property type="match status" value="1"/>
</dbReference>
<proteinExistence type="inferred from homology"/>
<reference evidence="8 9" key="1">
    <citation type="journal article" date="2015" name="Genome Biol. Evol.">
        <title>Phylogenomic analyses indicate that early fungi evolved digesting cell walls of algal ancestors of land plants.</title>
        <authorList>
            <person name="Chang Y."/>
            <person name="Wang S."/>
            <person name="Sekimoto S."/>
            <person name="Aerts A.L."/>
            <person name="Choi C."/>
            <person name="Clum A."/>
            <person name="LaButti K.M."/>
            <person name="Lindquist E.A."/>
            <person name="Yee Ngan C."/>
            <person name="Ohm R.A."/>
            <person name="Salamov A.A."/>
            <person name="Grigoriev I.V."/>
            <person name="Spatafora J.W."/>
            <person name="Berbee M.L."/>
        </authorList>
    </citation>
    <scope>NUCLEOTIDE SEQUENCE [LARGE SCALE GENOMIC DNA]</scope>
    <source>
        <strain evidence="8 9">NRRL 28638</strain>
    </source>
</reference>
<organism evidence="8 9">
    <name type="scientific">Conidiobolus coronatus (strain ATCC 28846 / CBS 209.66 / NRRL 28638)</name>
    <name type="common">Delacroixia coronata</name>
    <dbReference type="NCBI Taxonomy" id="796925"/>
    <lineage>
        <taxon>Eukaryota</taxon>
        <taxon>Fungi</taxon>
        <taxon>Fungi incertae sedis</taxon>
        <taxon>Zoopagomycota</taxon>
        <taxon>Entomophthoromycotina</taxon>
        <taxon>Entomophthoromycetes</taxon>
        <taxon>Entomophthorales</taxon>
        <taxon>Ancylistaceae</taxon>
        <taxon>Conidiobolus</taxon>
    </lineage>
</organism>
<dbReference type="Pfam" id="PF00082">
    <property type="entry name" value="Peptidase_S8"/>
    <property type="match status" value="1"/>
</dbReference>
<dbReference type="FunFam" id="3.40.50.200:FF:000007">
    <property type="entry name" value="Subtilisin-like serine protease"/>
    <property type="match status" value="1"/>
</dbReference>
<keyword evidence="9" id="KW-1185">Reference proteome</keyword>
<accession>A0A137NZF2</accession>
<sequence length="284" mass="30144">QEDSTWGLARISSKENNIPVPYTFNYDDLYSGQNVTVYVIDTGVKLDHEEFEGRAKFGIVTIEGENEEDEHGHGTHCAGTVAGKTFGVAKHSNVIAVKAFNSKGSGRTTYTIKGIEWAVEDALKNNRTAIISMSLGGVANEASNRAVNCAFQSGILAIASAGNKNQDACNQSPASSSDAITVGSIDKYNIKSWFSNWGKCVDILAPGSDILSAGIKNITDVTKKSGTSMACPHVAGVAAAIWSQFPGLSASELKDKIIGMALKDETTGWNNNDATVNLLLNNGY</sequence>
<evidence type="ECO:0000256" key="1">
    <source>
        <dbReference type="ARBA" id="ARBA00011073"/>
    </source>
</evidence>
<keyword evidence="2 5" id="KW-0645">Protease</keyword>
<dbReference type="GO" id="GO:0006508">
    <property type="term" value="P:proteolysis"/>
    <property type="evidence" value="ECO:0007669"/>
    <property type="project" value="UniProtKB-KW"/>
</dbReference>
<evidence type="ECO:0000256" key="4">
    <source>
        <dbReference type="ARBA" id="ARBA00022825"/>
    </source>
</evidence>
<dbReference type="CDD" id="cd04077">
    <property type="entry name" value="Peptidases_S8_PCSK9_ProteinaseK_like"/>
    <property type="match status" value="1"/>
</dbReference>
<dbReference type="GO" id="GO:0005615">
    <property type="term" value="C:extracellular space"/>
    <property type="evidence" value="ECO:0007669"/>
    <property type="project" value="TreeGrafter"/>
</dbReference>
<dbReference type="PANTHER" id="PTHR43806:SF11">
    <property type="entry name" value="CEREVISIN-RELATED"/>
    <property type="match status" value="1"/>
</dbReference>
<dbReference type="PANTHER" id="PTHR43806">
    <property type="entry name" value="PEPTIDASE S8"/>
    <property type="match status" value="1"/>
</dbReference>
<evidence type="ECO:0000313" key="9">
    <source>
        <dbReference type="Proteomes" id="UP000070444"/>
    </source>
</evidence>
<name>A0A137NZF2_CONC2</name>
<feature type="active site" description="Charge relay system" evidence="5">
    <location>
        <position position="73"/>
    </location>
</feature>
<dbReference type="PRINTS" id="PR00723">
    <property type="entry name" value="SUBTILISIN"/>
</dbReference>